<keyword evidence="7 8" id="KW-0460">Magnesium</keyword>
<comment type="catalytic activity">
    <reaction evidence="8">
        <text>1D-myo-inositol 3,4,5,6-tetrakisphosphate + ATP = 1D-myo-inositol 1,3,4,5,6-pentakisphosphate + ADP + H(+)</text>
        <dbReference type="Rhea" id="RHEA:12452"/>
        <dbReference type="ChEBI" id="CHEBI:15378"/>
        <dbReference type="ChEBI" id="CHEBI:30616"/>
        <dbReference type="ChEBI" id="CHEBI:57539"/>
        <dbReference type="ChEBI" id="CHEBI:57733"/>
        <dbReference type="ChEBI" id="CHEBI:456216"/>
        <dbReference type="EC" id="2.7.1.134"/>
    </reaction>
</comment>
<dbReference type="GO" id="GO:0047325">
    <property type="term" value="F:inositol-3,4,5,6-tetrakisphosphate 1-kinase activity"/>
    <property type="evidence" value="ECO:0007669"/>
    <property type="project" value="UniProtKB-EC"/>
</dbReference>
<dbReference type="Pfam" id="PF17927">
    <property type="entry name" value="Ins134_P3_kin_N"/>
    <property type="match status" value="1"/>
</dbReference>
<feature type="domain" description="Inositol-tetrakisphosphate 1-kinase N-terminal" evidence="12">
    <location>
        <begin position="10"/>
        <end position="104"/>
    </location>
</feature>
<dbReference type="OrthoDB" id="25308at2759"/>
<feature type="binding site" evidence="10">
    <location>
        <position position="303"/>
    </location>
    <ligand>
        <name>Mg(2+)</name>
        <dbReference type="ChEBI" id="CHEBI:18420"/>
        <label>1</label>
    </ligand>
</feature>
<feature type="binding site" evidence="9">
    <location>
        <position position="309"/>
    </location>
    <ligand>
        <name>1D-myo-inositol 1,3,4-trisphosphate</name>
        <dbReference type="ChEBI" id="CHEBI:58414"/>
    </ligand>
</feature>
<dbReference type="Gene3D" id="3.30.470.20">
    <property type="entry name" value="ATP-grasp fold, B domain"/>
    <property type="match status" value="1"/>
</dbReference>
<comment type="similarity">
    <text evidence="1 8">Belongs to the ITPK1 family.</text>
</comment>
<feature type="binding site" evidence="9">
    <location>
        <position position="111"/>
    </location>
    <ligand>
        <name>ATP</name>
        <dbReference type="ChEBI" id="CHEBI:30616"/>
    </ligand>
</feature>
<dbReference type="InterPro" id="IPR040464">
    <property type="entry name" value="InsP(3)kin_ATP-grasp"/>
</dbReference>
<dbReference type="GeneID" id="20819142"/>
<feature type="domain" description="Inositol 1,3,4-trisphosphate 5/6-kinase ATP-grasp" evidence="11">
    <location>
        <begin position="140"/>
        <end position="324"/>
    </location>
</feature>
<keyword evidence="5 8" id="KW-0418">Kinase</keyword>
<feature type="binding site" evidence="9">
    <location>
        <position position="305"/>
    </location>
    <ligand>
        <name>1D-myo-inositol 1,3,4-trisphosphate</name>
        <dbReference type="ChEBI" id="CHEBI:58414"/>
    </ligand>
</feature>
<dbReference type="RefSeq" id="XP_009844128.1">
    <property type="nucleotide sequence ID" value="XM_009845826.1"/>
</dbReference>
<protein>
    <recommendedName>
        <fullName evidence="8">Inositol-tetrakisphosphate 1-kinase</fullName>
        <ecNumber evidence="8">2.7.1.134</ecNumber>
    </recommendedName>
</protein>
<keyword evidence="2 8" id="KW-0808">Transferase</keyword>
<evidence type="ECO:0000256" key="2">
    <source>
        <dbReference type="ARBA" id="ARBA00022679"/>
    </source>
</evidence>
<evidence type="ECO:0000259" key="12">
    <source>
        <dbReference type="Pfam" id="PF17927"/>
    </source>
</evidence>
<dbReference type="GO" id="GO:0052725">
    <property type="term" value="F:inositol-1,3,4-trisphosphate 6-kinase activity"/>
    <property type="evidence" value="ECO:0007669"/>
    <property type="project" value="InterPro"/>
</dbReference>
<evidence type="ECO:0000256" key="10">
    <source>
        <dbReference type="PIRSR" id="PIRSR038186-2"/>
    </source>
</evidence>
<keyword evidence="4 8" id="KW-0547">Nucleotide-binding</keyword>
<dbReference type="EMBL" id="KI913212">
    <property type="protein sequence ID" value="ETV66353.1"/>
    <property type="molecule type" value="Genomic_DNA"/>
</dbReference>
<evidence type="ECO:0000259" key="11">
    <source>
        <dbReference type="Pfam" id="PF05770"/>
    </source>
</evidence>
<dbReference type="GO" id="GO:0000287">
    <property type="term" value="F:magnesium ion binding"/>
    <property type="evidence" value="ECO:0007669"/>
    <property type="project" value="InterPro"/>
</dbReference>
<dbReference type="SUPFAM" id="SSF56059">
    <property type="entry name" value="Glutathione synthetase ATP-binding domain-like"/>
    <property type="match status" value="1"/>
</dbReference>
<accession>W4FHX0</accession>
<dbReference type="InterPro" id="IPR008656">
    <property type="entry name" value="Inositol_tetrakis-P_1-kinase"/>
</dbReference>
<evidence type="ECO:0000256" key="1">
    <source>
        <dbReference type="ARBA" id="ARBA00009601"/>
    </source>
</evidence>
<dbReference type="InterPro" id="IPR041429">
    <property type="entry name" value="ITPK1_N"/>
</dbReference>
<feature type="binding site" evidence="10">
    <location>
        <position position="289"/>
    </location>
    <ligand>
        <name>Mg(2+)</name>
        <dbReference type="ChEBI" id="CHEBI:18420"/>
        <label>1</label>
    </ligand>
</feature>
<evidence type="ECO:0000256" key="8">
    <source>
        <dbReference type="PIRNR" id="PIRNR038186"/>
    </source>
</evidence>
<evidence type="ECO:0000313" key="13">
    <source>
        <dbReference type="EMBL" id="ETV66353.1"/>
    </source>
</evidence>
<keyword evidence="6 8" id="KW-0067">ATP-binding</keyword>
<dbReference type="STRING" id="112090.W4FHX0"/>
<evidence type="ECO:0000256" key="3">
    <source>
        <dbReference type="ARBA" id="ARBA00022723"/>
    </source>
</evidence>
<reference evidence="13" key="1">
    <citation type="submission" date="2013-12" db="EMBL/GenBank/DDBJ databases">
        <title>The Genome Sequence of Aphanomyces astaci APO3.</title>
        <authorList>
            <consortium name="The Broad Institute Genomics Platform"/>
            <person name="Russ C."/>
            <person name="Tyler B."/>
            <person name="van West P."/>
            <person name="Dieguez-Uribeondo J."/>
            <person name="Young S.K."/>
            <person name="Zeng Q."/>
            <person name="Gargeya S."/>
            <person name="Fitzgerald M."/>
            <person name="Abouelleil A."/>
            <person name="Alvarado L."/>
            <person name="Chapman S.B."/>
            <person name="Gainer-Dewar J."/>
            <person name="Goldberg J."/>
            <person name="Griggs A."/>
            <person name="Gujja S."/>
            <person name="Hansen M."/>
            <person name="Howarth C."/>
            <person name="Imamovic A."/>
            <person name="Ireland A."/>
            <person name="Larimer J."/>
            <person name="McCowan C."/>
            <person name="Murphy C."/>
            <person name="Pearson M."/>
            <person name="Poon T.W."/>
            <person name="Priest M."/>
            <person name="Roberts A."/>
            <person name="Saif S."/>
            <person name="Shea T."/>
            <person name="Sykes S."/>
            <person name="Wortman J."/>
            <person name="Nusbaum C."/>
            <person name="Birren B."/>
        </authorList>
    </citation>
    <scope>NUCLEOTIDE SEQUENCE [LARGE SCALE GENOMIC DNA]</scope>
    <source>
        <strain evidence="13">APO3</strain>
    </source>
</reference>
<comment type="function">
    <text evidence="8">Kinase that can phosphorylate various inositol polyphosphate such as Ins(3,4,5,6)P4 or Ins(1,3,4)P3.</text>
</comment>
<feature type="binding site" evidence="9">
    <location>
        <position position="18"/>
    </location>
    <ligand>
        <name>1D-myo-inositol 1,3,4-trisphosphate</name>
        <dbReference type="ChEBI" id="CHEBI:58414"/>
    </ligand>
</feature>
<dbReference type="GO" id="GO:0005737">
    <property type="term" value="C:cytoplasm"/>
    <property type="evidence" value="ECO:0007669"/>
    <property type="project" value="TreeGrafter"/>
</dbReference>
<name>W4FHX0_APHAT</name>
<sequence length="333" mass="36395">MMANVAQYRVGLILPLKKTRNGRMQELLMSQDMGIHFIHIDLDAVTSAQNFLDMYGPLDAILHKLAHDMVFEPLGDAAAIRNMQIIRELTSLHPNIPFIDPLESVRVLTDRAAVSRMLESVPGSLFHLPRHAILDSAAAKASIVSQVHAGLFPLPVLAKSLEACGTDASHVMKVITRVQDIASLDVSSPIMLQEYINHGGRLFKGYVLGKDILVAERTSLPDLSSSAATVEFNTQVPFPTLAAFETCASTSSPPPSPPTRMWTTTLDMQVQAIGRAIQATTGLSLFGFDVIVAAKTNHLVVVDVNYFPSFKEMTDFSAMLRAHVRSVIETHTL</sequence>
<evidence type="ECO:0000256" key="6">
    <source>
        <dbReference type="ARBA" id="ARBA00022840"/>
    </source>
</evidence>
<dbReference type="VEuPathDB" id="FungiDB:H257_17146"/>
<dbReference type="GO" id="GO:0005524">
    <property type="term" value="F:ATP binding"/>
    <property type="evidence" value="ECO:0007669"/>
    <property type="project" value="UniProtKB-KW"/>
</dbReference>
<dbReference type="PANTHER" id="PTHR14217:SF1">
    <property type="entry name" value="INOSITOL-TETRAKISPHOSPHATE 1-KINASE"/>
    <property type="match status" value="1"/>
</dbReference>
<dbReference type="Pfam" id="PF05770">
    <property type="entry name" value="Ins134_P3_kin"/>
    <property type="match status" value="1"/>
</dbReference>
<evidence type="ECO:0000256" key="4">
    <source>
        <dbReference type="ARBA" id="ARBA00022741"/>
    </source>
</evidence>
<dbReference type="GO" id="GO:0052726">
    <property type="term" value="F:inositol-1,3,4-trisphosphate 5-kinase activity"/>
    <property type="evidence" value="ECO:0007669"/>
    <property type="project" value="InterPro"/>
</dbReference>
<dbReference type="AlphaFoldDB" id="W4FHX0"/>
<organism evidence="13">
    <name type="scientific">Aphanomyces astaci</name>
    <name type="common">Crayfish plague agent</name>
    <dbReference type="NCBI Taxonomy" id="112090"/>
    <lineage>
        <taxon>Eukaryota</taxon>
        <taxon>Sar</taxon>
        <taxon>Stramenopiles</taxon>
        <taxon>Oomycota</taxon>
        <taxon>Saprolegniomycetes</taxon>
        <taxon>Saprolegniales</taxon>
        <taxon>Verrucalvaceae</taxon>
        <taxon>Aphanomyces</taxon>
    </lineage>
</organism>
<feature type="binding site" evidence="9">
    <location>
        <position position="204"/>
    </location>
    <ligand>
        <name>1D-myo-inositol 1,3,4-trisphosphate</name>
        <dbReference type="ChEBI" id="CHEBI:58414"/>
    </ligand>
</feature>
<feature type="binding site" evidence="9">
    <location>
        <position position="159"/>
    </location>
    <ligand>
        <name>ATP</name>
        <dbReference type="ChEBI" id="CHEBI:30616"/>
    </ligand>
</feature>
<feature type="binding site" evidence="9">
    <location>
        <begin position="193"/>
        <end position="204"/>
    </location>
    <ligand>
        <name>ATP</name>
        <dbReference type="ChEBI" id="CHEBI:30616"/>
    </ligand>
</feature>
<dbReference type="GO" id="GO:0032957">
    <property type="term" value="P:inositol trisphosphate metabolic process"/>
    <property type="evidence" value="ECO:0007669"/>
    <property type="project" value="InterPro"/>
</dbReference>
<feature type="binding site" evidence="9">
    <location>
        <position position="219"/>
    </location>
    <ligand>
        <name>ATP</name>
        <dbReference type="ChEBI" id="CHEBI:30616"/>
    </ligand>
</feature>
<dbReference type="EC" id="2.7.1.134" evidence="8"/>
<gene>
    <name evidence="13" type="ORF">H257_17146</name>
</gene>
<feature type="binding site" evidence="9">
    <location>
        <position position="170"/>
    </location>
    <ligand>
        <name>1D-myo-inositol 1,3,4-trisphosphate</name>
        <dbReference type="ChEBI" id="CHEBI:58414"/>
    </ligand>
</feature>
<evidence type="ECO:0000256" key="7">
    <source>
        <dbReference type="ARBA" id="ARBA00022842"/>
    </source>
</evidence>
<comment type="subunit">
    <text evidence="8">Monomer.</text>
</comment>
<dbReference type="PANTHER" id="PTHR14217">
    <property type="entry name" value="INOSITOL-TETRAKISPHOSPHATE 1-KINASE"/>
    <property type="match status" value="1"/>
</dbReference>
<comment type="cofactor">
    <cofactor evidence="8 10">
        <name>Mg(2+)</name>
        <dbReference type="ChEBI" id="CHEBI:18420"/>
    </cofactor>
    <text evidence="8 10">Binds 2 magnesium ions per subunit.</text>
</comment>
<evidence type="ECO:0000256" key="9">
    <source>
        <dbReference type="PIRSR" id="PIRSR038186-1"/>
    </source>
</evidence>
<feature type="binding site" evidence="10">
    <location>
        <position position="303"/>
    </location>
    <ligand>
        <name>Mg(2+)</name>
        <dbReference type="ChEBI" id="CHEBI:18420"/>
        <label>2</label>
    </ligand>
</feature>
<feature type="binding site" evidence="10">
    <location>
        <position position="305"/>
    </location>
    <ligand>
        <name>Mg(2+)</name>
        <dbReference type="ChEBI" id="CHEBI:18420"/>
        <label>2</label>
    </ligand>
</feature>
<proteinExistence type="inferred from homology"/>
<evidence type="ECO:0000256" key="5">
    <source>
        <dbReference type="ARBA" id="ARBA00022777"/>
    </source>
</evidence>
<keyword evidence="3 8" id="KW-0479">Metal-binding</keyword>
<dbReference type="PIRSF" id="PIRSF038186">
    <property type="entry name" value="ITPK"/>
    <property type="match status" value="1"/>
</dbReference>
<feature type="binding site" evidence="9">
    <location>
        <position position="64"/>
    </location>
    <ligand>
        <name>1D-myo-inositol 1,3,4-trisphosphate</name>
        <dbReference type="ChEBI" id="CHEBI:58414"/>
    </ligand>
</feature>